<dbReference type="InterPro" id="IPR025358">
    <property type="entry name" value="DUF4262"/>
</dbReference>
<gene>
    <name evidence="1" type="ORF">M1B34_00675</name>
</gene>
<proteinExistence type="predicted"/>
<name>A0A9X2C4P3_9PSED</name>
<dbReference type="EMBL" id="JALQCW010000002">
    <property type="protein sequence ID" value="MCK9796299.1"/>
    <property type="molecule type" value="Genomic_DNA"/>
</dbReference>
<protein>
    <submittedName>
        <fullName evidence="1">DUF4262 domain-containing protein</fullName>
    </submittedName>
</protein>
<dbReference type="AlphaFoldDB" id="A0A9X2C4P3"/>
<evidence type="ECO:0000313" key="2">
    <source>
        <dbReference type="Proteomes" id="UP001155059"/>
    </source>
</evidence>
<dbReference type="Pfam" id="PF14081">
    <property type="entry name" value="DUF4262"/>
    <property type="match status" value="1"/>
</dbReference>
<evidence type="ECO:0000313" key="1">
    <source>
        <dbReference type="EMBL" id="MCK9796299.1"/>
    </source>
</evidence>
<dbReference type="RefSeq" id="WP_268264160.1">
    <property type="nucleotide sequence ID" value="NZ_JALQCW010000002.1"/>
</dbReference>
<sequence length="244" mass="27846">MKKEKQRALDLIRSNIASYGYHVYVIAGGPLPRFSYTIGLKEAIGYELIMPGSYFYSANEIKKIIDGVADLIKSQPSKIDLELKINSLGSFKLRKADDSWTKKLMLGALDFYSLEEISALQIIPDPDHWTIDIPDLSESWSIHKAPIWRWLNEVWSCQSISDRSVAVTNLRALRGEKITEATRWEDDQWELFAGSGPDTLPAEVRVVPLGMFLAFDTSLIKVVNLELGHALWRDKHETEWHIWG</sequence>
<comment type="caution">
    <text evidence="1">The sequence shown here is derived from an EMBL/GenBank/DDBJ whole genome shotgun (WGS) entry which is preliminary data.</text>
</comment>
<reference evidence="1 2" key="2">
    <citation type="journal article" date="2023" name="Plant Pathol.">
        <title>Dismantling and reorganizing Pseudomonas marginalis sensu#lato.</title>
        <authorList>
            <person name="Sawada H."/>
            <person name="Fujikawa T."/>
            <person name="Satou M."/>
        </authorList>
    </citation>
    <scope>NUCLEOTIDE SEQUENCE [LARGE SCALE GENOMIC DNA]</scope>
    <source>
        <strain evidence="1 2">MAFF 302030</strain>
    </source>
</reference>
<organism evidence="1 2">
    <name type="scientific">Pseudomonas morbosilactucae</name>
    <dbReference type="NCBI Taxonomy" id="2938197"/>
    <lineage>
        <taxon>Bacteria</taxon>
        <taxon>Pseudomonadati</taxon>
        <taxon>Pseudomonadota</taxon>
        <taxon>Gammaproteobacteria</taxon>
        <taxon>Pseudomonadales</taxon>
        <taxon>Pseudomonadaceae</taxon>
        <taxon>Pseudomonas</taxon>
    </lineage>
</organism>
<accession>A0A9X2C4P3</accession>
<dbReference type="Proteomes" id="UP001155059">
    <property type="component" value="Unassembled WGS sequence"/>
</dbReference>
<reference evidence="1 2" key="1">
    <citation type="journal article" date="2022" name="Int. J. Syst. Evol. Microbiol.">
        <title>Pseudomonas aegrilactucae sp. nov. and Pseudomonas morbosilactucae sp. nov., pathogens causing bacterial rot of lettuce in Japan.</title>
        <authorList>
            <person name="Sawada H."/>
            <person name="Fujikawa T."/>
            <person name="Satou M."/>
        </authorList>
    </citation>
    <scope>NUCLEOTIDE SEQUENCE [LARGE SCALE GENOMIC DNA]</scope>
    <source>
        <strain evidence="1 2">MAFF 302030</strain>
    </source>
</reference>